<evidence type="ECO:0000313" key="1">
    <source>
        <dbReference type="EMBL" id="CAM08974.1"/>
    </source>
</evidence>
<gene>
    <name evidence="1" type="ordered locus">NMA1855</name>
</gene>
<protein>
    <submittedName>
        <fullName evidence="1">Uncharacterized protein</fullName>
    </submittedName>
</protein>
<accession>A0A0U1RJU9</accession>
<sequence>MQNQDPILRALAEINGKQDKLLQNQERMDAEIKKIHADCRRTSATTGAAAGAISGGIVATGIAFARAKLGL</sequence>
<name>A0A0U1RJU9_NEIMA</name>
<dbReference type="AlphaFoldDB" id="A0A0U1RJU9"/>
<reference evidence="1 2" key="1">
    <citation type="journal article" date="2000" name="Nature">
        <title>Complete DNA sequence of a serogroup A strain of Neisseria meningitidis Z2491.</title>
        <authorList>
            <person name="Parkhill J."/>
            <person name="Achtman M."/>
            <person name="James K.D."/>
            <person name="Bentley S.D."/>
            <person name="Churcher C."/>
            <person name="Klee S.R."/>
            <person name="Morelli G."/>
            <person name="Basham D."/>
            <person name="Brown D."/>
            <person name="Chillingworth T."/>
            <person name="Davies R.M."/>
            <person name="Davis P."/>
            <person name="Devlin K."/>
            <person name="Feltwell T."/>
            <person name="Hamlin N."/>
            <person name="Holroyd S."/>
            <person name="Jagels K."/>
            <person name="Leather S."/>
            <person name="Moule S."/>
            <person name="Mungall K."/>
            <person name="Quail M.A."/>
            <person name="Rajandream M.A."/>
            <person name="Rutherford K.M."/>
            <person name="Simmonds M."/>
            <person name="Skelton J."/>
            <person name="Whitehead S."/>
            <person name="Spratt B.G."/>
            <person name="Barrell B.G."/>
        </authorList>
    </citation>
    <scope>NUCLEOTIDE SEQUENCE [LARGE SCALE GENOMIC DNA]</scope>
    <source>
        <strain evidence="2">DSM 15465 / Z2491</strain>
    </source>
</reference>
<dbReference type="EnsemblBacteria" id="CAM08974">
    <property type="protein sequence ID" value="CAM08974"/>
    <property type="gene ID" value="NMA1855"/>
</dbReference>
<dbReference type="RefSeq" id="WP_002212722.1">
    <property type="nucleotide sequence ID" value="NC_003116.1"/>
</dbReference>
<dbReference type="KEGG" id="nma:NMA1855"/>
<dbReference type="HOGENOM" id="CLU_201943_0_0_4"/>
<dbReference type="EMBL" id="AL157959">
    <property type="protein sequence ID" value="CAM08974.1"/>
    <property type="molecule type" value="Genomic_DNA"/>
</dbReference>
<dbReference type="GeneID" id="93387730"/>
<proteinExistence type="predicted"/>
<evidence type="ECO:0000313" key="2">
    <source>
        <dbReference type="Proteomes" id="UP000000626"/>
    </source>
</evidence>
<organism evidence="1 2">
    <name type="scientific">Neisseria meningitidis serogroup A / serotype 4A (strain DSM 15465 / Z2491)</name>
    <dbReference type="NCBI Taxonomy" id="122587"/>
    <lineage>
        <taxon>Bacteria</taxon>
        <taxon>Pseudomonadati</taxon>
        <taxon>Pseudomonadota</taxon>
        <taxon>Betaproteobacteria</taxon>
        <taxon>Neisseriales</taxon>
        <taxon>Neisseriaceae</taxon>
        <taxon>Neisseria</taxon>
    </lineage>
</organism>
<dbReference type="Proteomes" id="UP000000626">
    <property type="component" value="Chromosome"/>
</dbReference>